<evidence type="ECO:0000256" key="1">
    <source>
        <dbReference type="ARBA" id="ARBA00022729"/>
    </source>
</evidence>
<protein>
    <recommendedName>
        <fullName evidence="6">EGF-like domain-containing protein</fullName>
    </recommendedName>
</protein>
<dbReference type="SMART" id="SM00261">
    <property type="entry name" value="FU"/>
    <property type="match status" value="12"/>
</dbReference>
<feature type="domain" description="EGF-like" evidence="6">
    <location>
        <begin position="1405"/>
        <end position="1449"/>
    </location>
</feature>
<evidence type="ECO:0000313" key="8">
    <source>
        <dbReference type="Proteomes" id="UP000689195"/>
    </source>
</evidence>
<evidence type="ECO:0000313" key="7">
    <source>
        <dbReference type="EMBL" id="CAD8197534.1"/>
    </source>
</evidence>
<dbReference type="OrthoDB" id="409374at2759"/>
<keyword evidence="4" id="KW-0812">Transmembrane</keyword>
<keyword evidence="4" id="KW-1133">Transmembrane helix</keyword>
<sequence length="2490" mass="287230">MFALSIIAILIKNSLSQWSNQVTLLYQNITFTKYEGANATLYSNNFVNYDNISQTANFITCINPPISYITLNSTYPKVKEYHVDNRCSNTNSYCWYEYNYQTYKLGDFISFDLFFQGTWSNDLVDFKFGNFTYSYMYTSPVDSWQSNHFCDGLQYDVKQVNFFLPNLISQKLIISSLNYGNGQVSIRNFRSLTYSCDPFCKTCVGIKQNQCSSCYYGDATNGVCPPCPFGHYFSSGCVIIPRCNFILPLCVKTSCKFCQTFGIFSDSIQNLTDWYLPNFLQWTIIYDPQFIDQSLTSLYHKNVFFYGIFKYSTGISKYVNLASTSKKKGYYVGVQINLYIFNDIPLTVGYHLNLTQLIMDQSIETIQEFNYINLNIQIQDLLTSIQHIRPQMNIFYMGILTFRFNRFSSLQQEITPFGWGFKSLQFFTHICTSNCLECDVSFKCKKCELNYYLYKDGTCISTCNFKVYQKVITLESQQYCQDFNDQTRYSETFVEELQKQFDLNYYNQYNLISQNGANFLKGPDTYFSFVQGYPILGGQYIWAQAKFQRTHENIDPHHSISIAFTLLYGPYFPSDGQFIFTIESNPPLIKSASSLSKQSDGTMIDKIFIENFSHSQNTLTVFLECFGPNNDPIFSYCGFYNYIVVVHYCQPYCLDCSDQYDCLQWNATYDSNLIKFSQTECQPNSYYEFRTFTCVPCSYSCVECLSFINCTVCKPTYTNSQLGCICKQNQYEEANQCFDCPIECKQCLNSLYCFDCSRDDNRILVNGQCLCQNGYYSVISQVKCLSCNQICGTCNGQTINDCLLCNPNISNIELIGSTCKCKIGYFYVNSLNQCVQCHSSCLDCFDYSITGCLSCDFLKHRILKGLKCECEPGYYEQNTECINCPIHEDITLSNCYNFCQFDYIWHTQNCNQCNSGFELIQNECLPICGDSLITGYEQCEDGNNNIDDLCFNCQFQCPKHCLTCNQSTTLPCQNICGDQLVTGSEECDDGNNIKYDGCYNCRFQCQPQCTLCVKGKCQVCETIGWQIDPSSDPWICKEVCGDLYPIGNEQCDDGNFNDQDGCKNCKYFCRIGCTLCDYRTRTCLSCEYHGFKPKEYYCFPIENDGILVTDPYGYVREVCDSQQSSSCSHEQCCVQSNIYGQNRCQQSQICLSCVNNKCVDCAEGQNLINDFCQPICGDSRKVANEHCDDGLILPYKGCQNCLPKCQVSCQTCDNQGLGCLACNFGYQIIDNLCYTICGDMFITSDEECDDGNLIQQDGCHFCQFSCQDFCLNCINGKCYECKEGYLLFQTQCLPIHQYASQKYPTERYEFLVDNSINIQDTFNLCQIQLENIIQMNQISNRFQFEQVNQYCELTLSRLIDCNQLFLFCINCNFDQCLECQRGYYLNYLFECISQCGDEILTENEECELNQINCINCFFKKPQFCLHYFSGICLECDYGYYFNTMMNSCESLCGDGIIAQDEERDENGECKYICSNACLHCQKGICFQCQQTYYLLDSQCFPDEEIVEYPSEIWNCLECLDIFEKNYLKDDIDFCVNQCEYNQQFNLIKKNTDNSNYNFNENQSHNNSIQFYSIECGNGIIEGFEQCDDQNLINDDNCNNLCELSCYPNCEICINGFCVKCEFGWKIEDIGCESLCGDSQIVGLEECDDGNNYNFDGCYECKYSCTQNCQICERGDCIECNQDFFMDEYKLCRAKQVQFKFGEQKDCAETSGGQCISCLYGFLEPITSICLVDLKLENYCSQHCIACLLQKCLECEDGYYGNACNDQIENPEQYLNKNYKCNSNCLYCVKGLCQLCQEGNYLFNNECIESFCGDGIIQGFEQCDDFNSLQYDGCFACQISCEINCYQCTFGKCQMCKQGYLLSSDSNCISNCGDGLILPYSNEQCDDGNTLEHDGCYNCKFECQPYCAYQGFQFKNDNCTPICGDGITIIEFEECDDANDQPYDGCYNCKYQCSENCEICYQGYCQDVICQLGMAWMIDSCSPICGDTLVVDIEECDDGNSKEFDGCFNCRFSCIENCKTCDRGSCLDCKSGFSLKDDKCVEIMSQKHYFADYQSIIQNSKNNWICQDQECIFSLSPNLKIEYLNQTFSKQYIKVYFDQEVKLKENNQTPQSQLFNIQLKNFHNSAYKTQIYPIQEIKHDLLNVSYEIEIENLISFDEKPLLQIDLISDVINNNNQLITKKQIQIQLKYSEFLSDEKKQISLKAMTSNRVLMIGAISFSIISLISGESSFFLEILDVLQYQSFLKFINVDYPENLAIYFSASEALEISSYLQIMQIDQIFNIITKKEESSEVDGKFKFYNVDPDFFTNILPQAIQTLVLLIILFLGNKYYQLLVLTLNQKNITNILSLNLNGFKLSIIKIFNKIRIQIKGLICIKSNFSSTHVRPFILINAWDLLLKVFISLRYIQFGGDMRNTIQYIISLALLCFYLYFILQSLKFTYANKKRLKTEQETFISFLFGLFLRELNTLNHFNFYEQLYLMYNYHKILINQYH</sequence>
<keyword evidence="4" id="KW-0472">Membrane</keyword>
<feature type="domain" description="EGF-like" evidence="6">
    <location>
        <begin position="1835"/>
        <end position="1868"/>
    </location>
</feature>
<feature type="domain" description="EGF-like" evidence="6">
    <location>
        <begin position="793"/>
        <end position="835"/>
    </location>
</feature>
<dbReference type="PANTHER" id="PTHR38934">
    <property type="entry name" value="HYPHALLY REGULATED CELL WALL PROTEIN 1"/>
    <property type="match status" value="1"/>
</dbReference>
<dbReference type="Proteomes" id="UP000689195">
    <property type="component" value="Unassembled WGS sequence"/>
</dbReference>
<keyword evidence="1 5" id="KW-0732">Signal</keyword>
<feature type="transmembrane region" description="Helical" evidence="4">
    <location>
        <begin position="2416"/>
        <end position="2434"/>
    </location>
</feature>
<feature type="signal peptide" evidence="5">
    <location>
        <begin position="1"/>
        <end position="16"/>
    </location>
</feature>
<gene>
    <name evidence="7" type="ORF">PPENT_87.1.T1150155</name>
</gene>
<feature type="domain" description="EGF-like" evidence="6">
    <location>
        <begin position="430"/>
        <end position="460"/>
    </location>
</feature>
<dbReference type="InterPro" id="IPR006212">
    <property type="entry name" value="Furin_repeat"/>
</dbReference>
<dbReference type="InterPro" id="IPR000742">
    <property type="entry name" value="EGF"/>
</dbReference>
<proteinExistence type="predicted"/>
<dbReference type="SMART" id="SM00181">
    <property type="entry name" value="EGF"/>
    <property type="match status" value="11"/>
</dbReference>
<feature type="transmembrane region" description="Helical" evidence="4">
    <location>
        <begin position="2382"/>
        <end position="2404"/>
    </location>
</feature>
<feature type="transmembrane region" description="Helical" evidence="4">
    <location>
        <begin position="2304"/>
        <end position="2324"/>
    </location>
</feature>
<keyword evidence="3" id="KW-1015">Disulfide bond</keyword>
<reference evidence="7" key="1">
    <citation type="submission" date="2021-01" db="EMBL/GenBank/DDBJ databases">
        <authorList>
            <consortium name="Genoscope - CEA"/>
            <person name="William W."/>
        </authorList>
    </citation>
    <scope>NUCLEOTIDE SEQUENCE</scope>
</reference>
<evidence type="ECO:0000256" key="2">
    <source>
        <dbReference type="ARBA" id="ARBA00022737"/>
    </source>
</evidence>
<keyword evidence="2" id="KW-0677">Repeat</keyword>
<evidence type="ECO:0000256" key="4">
    <source>
        <dbReference type="SAM" id="Phobius"/>
    </source>
</evidence>
<evidence type="ECO:0000259" key="6">
    <source>
        <dbReference type="SMART" id="SM00181"/>
    </source>
</evidence>
<dbReference type="PANTHER" id="PTHR38934:SF6">
    <property type="entry name" value="CHROMOSOME UNDETERMINED SCAFFOLD_176, WHOLE GENOME SHOTGUN SEQUENCE"/>
    <property type="match status" value="1"/>
</dbReference>
<feature type="domain" description="EGF-like" evidence="6">
    <location>
        <begin position="1728"/>
        <end position="1764"/>
    </location>
</feature>
<feature type="domain" description="EGF-like" evidence="6">
    <location>
        <begin position="1604"/>
        <end position="1632"/>
    </location>
</feature>
<evidence type="ECO:0000256" key="3">
    <source>
        <dbReference type="ARBA" id="ARBA00023157"/>
    </source>
</evidence>
<keyword evidence="8" id="KW-1185">Reference proteome</keyword>
<feature type="domain" description="EGF-like" evidence="6">
    <location>
        <begin position="843"/>
        <end position="882"/>
    </location>
</feature>
<dbReference type="NCBIfam" id="TIGR02232">
    <property type="entry name" value="myxo_disulf_rpt"/>
    <property type="match status" value="4"/>
</dbReference>
<feature type="chain" id="PRO_5035752236" description="EGF-like domain-containing protein" evidence="5">
    <location>
        <begin position="17"/>
        <end position="2490"/>
    </location>
</feature>
<feature type="domain" description="EGF-like" evidence="6">
    <location>
        <begin position="743"/>
        <end position="785"/>
    </location>
</feature>
<dbReference type="InterPro" id="IPR011936">
    <property type="entry name" value="Myxo_disulph_rpt"/>
</dbReference>
<feature type="domain" description="EGF-like" evidence="6">
    <location>
        <begin position="1994"/>
        <end position="2040"/>
    </location>
</feature>
<comment type="caution">
    <text evidence="7">The sequence shown here is derived from an EMBL/GenBank/DDBJ whole genome shotgun (WGS) entry which is preliminary data.</text>
</comment>
<accession>A0A8S1X9F7</accession>
<feature type="domain" description="EGF-like" evidence="6">
    <location>
        <begin position="1261"/>
        <end position="1293"/>
    </location>
</feature>
<feature type="domain" description="EGF-like" evidence="6">
    <location>
        <begin position="1468"/>
        <end position="1500"/>
    </location>
</feature>
<dbReference type="EMBL" id="CAJJDO010000115">
    <property type="protein sequence ID" value="CAD8197534.1"/>
    <property type="molecule type" value="Genomic_DNA"/>
</dbReference>
<evidence type="ECO:0000256" key="5">
    <source>
        <dbReference type="SAM" id="SignalP"/>
    </source>
</evidence>
<name>A0A8S1X9F7_9CILI</name>
<organism evidence="7 8">
    <name type="scientific">Paramecium pentaurelia</name>
    <dbReference type="NCBI Taxonomy" id="43138"/>
    <lineage>
        <taxon>Eukaryota</taxon>
        <taxon>Sar</taxon>
        <taxon>Alveolata</taxon>
        <taxon>Ciliophora</taxon>
        <taxon>Intramacronucleata</taxon>
        <taxon>Oligohymenophorea</taxon>
        <taxon>Peniculida</taxon>
        <taxon>Parameciidae</taxon>
        <taxon>Paramecium</taxon>
    </lineage>
</organism>
<dbReference type="Pfam" id="PF13948">
    <property type="entry name" value="DUF4215"/>
    <property type="match status" value="12"/>
</dbReference>